<dbReference type="AlphaFoldDB" id="A0A8K0KGP9"/>
<accession>A0A8K0KGP9</accession>
<comment type="caution">
    <text evidence="3">The sequence shown here is derived from an EMBL/GenBank/DDBJ whole genome shotgun (WGS) entry which is preliminary data.</text>
</comment>
<evidence type="ECO:0000259" key="2">
    <source>
        <dbReference type="Pfam" id="PF03221"/>
    </source>
</evidence>
<proteinExistence type="predicted"/>
<keyword evidence="1" id="KW-0238">DNA-binding</keyword>
<dbReference type="OrthoDB" id="125347at2759"/>
<reference evidence="3" key="2">
    <citation type="submission" date="2017-10" db="EMBL/GenBank/DDBJ databases">
        <title>Ladona fulva Genome sequencing and assembly.</title>
        <authorList>
            <person name="Murali S."/>
            <person name="Richards S."/>
            <person name="Bandaranaike D."/>
            <person name="Bellair M."/>
            <person name="Blankenburg K."/>
            <person name="Chao H."/>
            <person name="Dinh H."/>
            <person name="Doddapaneni H."/>
            <person name="Dugan-Rocha S."/>
            <person name="Elkadiri S."/>
            <person name="Gnanaolivu R."/>
            <person name="Hernandez B."/>
            <person name="Skinner E."/>
            <person name="Javaid M."/>
            <person name="Lee S."/>
            <person name="Li M."/>
            <person name="Ming W."/>
            <person name="Munidasa M."/>
            <person name="Muniz J."/>
            <person name="Nguyen L."/>
            <person name="Hughes D."/>
            <person name="Osuji N."/>
            <person name="Pu L.-L."/>
            <person name="Puazo M."/>
            <person name="Qu C."/>
            <person name="Quiroz J."/>
            <person name="Raj R."/>
            <person name="Weissenberger G."/>
            <person name="Xin Y."/>
            <person name="Zou X."/>
            <person name="Han Y."/>
            <person name="Worley K."/>
            <person name="Muzny D."/>
            <person name="Gibbs R."/>
        </authorList>
    </citation>
    <scope>NUCLEOTIDE SEQUENCE</scope>
    <source>
        <strain evidence="3">Sampled in the wild</strain>
    </source>
</reference>
<dbReference type="EMBL" id="KZ308829">
    <property type="protein sequence ID" value="KAG8234580.1"/>
    <property type="molecule type" value="Genomic_DNA"/>
</dbReference>
<dbReference type="GO" id="GO:0003677">
    <property type="term" value="F:DNA binding"/>
    <property type="evidence" value="ECO:0007669"/>
    <property type="project" value="UniProtKB-KW"/>
</dbReference>
<dbReference type="Gene3D" id="1.10.10.60">
    <property type="entry name" value="Homeodomain-like"/>
    <property type="match status" value="1"/>
</dbReference>
<gene>
    <name evidence="3" type="ORF">J437_LFUL014599</name>
</gene>
<name>A0A8K0KGP9_LADFU</name>
<evidence type="ECO:0000313" key="3">
    <source>
        <dbReference type="EMBL" id="KAG8234580.1"/>
    </source>
</evidence>
<keyword evidence="4" id="KW-1185">Reference proteome</keyword>
<feature type="domain" description="HTH CENPB-type" evidence="2">
    <location>
        <begin position="39"/>
        <end position="64"/>
    </location>
</feature>
<protein>
    <recommendedName>
        <fullName evidence="2">HTH CENPB-type domain-containing protein</fullName>
    </recommendedName>
</protein>
<sequence>MWEDTNLHHFSRKREKDSKHSDLYCVVFEWFLAARVTAEILKIDYFSASNGWLKNFGKRHGIMFNVSCGEVNDTDENTIKSWQKRLKDNVRH</sequence>
<dbReference type="Proteomes" id="UP000792457">
    <property type="component" value="Unassembled WGS sequence"/>
</dbReference>
<evidence type="ECO:0000256" key="1">
    <source>
        <dbReference type="ARBA" id="ARBA00023125"/>
    </source>
</evidence>
<organism evidence="3 4">
    <name type="scientific">Ladona fulva</name>
    <name type="common">Scarce chaser dragonfly</name>
    <name type="synonym">Libellula fulva</name>
    <dbReference type="NCBI Taxonomy" id="123851"/>
    <lineage>
        <taxon>Eukaryota</taxon>
        <taxon>Metazoa</taxon>
        <taxon>Ecdysozoa</taxon>
        <taxon>Arthropoda</taxon>
        <taxon>Hexapoda</taxon>
        <taxon>Insecta</taxon>
        <taxon>Pterygota</taxon>
        <taxon>Palaeoptera</taxon>
        <taxon>Odonata</taxon>
        <taxon>Epiprocta</taxon>
        <taxon>Anisoptera</taxon>
        <taxon>Libelluloidea</taxon>
        <taxon>Libellulidae</taxon>
        <taxon>Ladona</taxon>
    </lineage>
</organism>
<evidence type="ECO:0000313" key="4">
    <source>
        <dbReference type="Proteomes" id="UP000792457"/>
    </source>
</evidence>
<dbReference type="Pfam" id="PF03221">
    <property type="entry name" value="HTH_Tnp_Tc5"/>
    <property type="match status" value="1"/>
</dbReference>
<dbReference type="InterPro" id="IPR006600">
    <property type="entry name" value="HTH_CenpB_DNA-bd_dom"/>
</dbReference>
<reference evidence="3" key="1">
    <citation type="submission" date="2013-04" db="EMBL/GenBank/DDBJ databases">
        <authorList>
            <person name="Qu J."/>
            <person name="Murali S.C."/>
            <person name="Bandaranaike D."/>
            <person name="Bellair M."/>
            <person name="Blankenburg K."/>
            <person name="Chao H."/>
            <person name="Dinh H."/>
            <person name="Doddapaneni H."/>
            <person name="Downs B."/>
            <person name="Dugan-Rocha S."/>
            <person name="Elkadiri S."/>
            <person name="Gnanaolivu R.D."/>
            <person name="Hernandez B."/>
            <person name="Javaid M."/>
            <person name="Jayaseelan J.C."/>
            <person name="Lee S."/>
            <person name="Li M."/>
            <person name="Ming W."/>
            <person name="Munidasa M."/>
            <person name="Muniz J."/>
            <person name="Nguyen L."/>
            <person name="Ongeri F."/>
            <person name="Osuji N."/>
            <person name="Pu L.-L."/>
            <person name="Puazo M."/>
            <person name="Qu C."/>
            <person name="Quiroz J."/>
            <person name="Raj R."/>
            <person name="Weissenberger G."/>
            <person name="Xin Y."/>
            <person name="Zou X."/>
            <person name="Han Y."/>
            <person name="Richards S."/>
            <person name="Worley K."/>
            <person name="Muzny D."/>
            <person name="Gibbs R."/>
        </authorList>
    </citation>
    <scope>NUCLEOTIDE SEQUENCE</scope>
    <source>
        <strain evidence="3">Sampled in the wild</strain>
    </source>
</reference>